<keyword evidence="3 7" id="KW-0812">Transmembrane</keyword>
<evidence type="ECO:0000313" key="10">
    <source>
        <dbReference type="Proteomes" id="UP000578112"/>
    </source>
</evidence>
<dbReference type="PANTHER" id="PTHR34390:SF2">
    <property type="entry name" value="SUCCINATE TRANSPORTER SUBUNIT YJJP-RELATED"/>
    <property type="match status" value="1"/>
</dbReference>
<dbReference type="GO" id="GO:0005886">
    <property type="term" value="C:plasma membrane"/>
    <property type="evidence" value="ECO:0007669"/>
    <property type="project" value="UniProtKB-SubCell"/>
</dbReference>
<evidence type="ECO:0000259" key="8">
    <source>
        <dbReference type="Pfam" id="PF06738"/>
    </source>
</evidence>
<keyword evidence="5 7" id="KW-0472">Membrane</keyword>
<gene>
    <name evidence="9" type="ORF">BJ971_003565</name>
</gene>
<feature type="transmembrane region" description="Helical" evidence="7">
    <location>
        <begin position="342"/>
        <end position="359"/>
    </location>
</feature>
<name>A0A7W7MR21_9ACTN</name>
<evidence type="ECO:0000313" key="9">
    <source>
        <dbReference type="EMBL" id="MBB4763009.1"/>
    </source>
</evidence>
<feature type="transmembrane region" description="Helical" evidence="7">
    <location>
        <begin position="163"/>
        <end position="182"/>
    </location>
</feature>
<dbReference type="InterPro" id="IPR050539">
    <property type="entry name" value="ThrE_Dicarb/AminoAcid_Exp"/>
</dbReference>
<feature type="transmembrane region" description="Helical" evidence="7">
    <location>
        <begin position="495"/>
        <end position="515"/>
    </location>
</feature>
<evidence type="ECO:0000256" key="1">
    <source>
        <dbReference type="ARBA" id="ARBA00004651"/>
    </source>
</evidence>
<accession>A0A7W7MR21</accession>
<dbReference type="AlphaFoldDB" id="A0A7W7MR21"/>
<dbReference type="RefSeq" id="WP_184994375.1">
    <property type="nucleotide sequence ID" value="NZ_BOMK01000042.1"/>
</dbReference>
<evidence type="ECO:0000256" key="7">
    <source>
        <dbReference type="SAM" id="Phobius"/>
    </source>
</evidence>
<dbReference type="Proteomes" id="UP000578112">
    <property type="component" value="Unassembled WGS sequence"/>
</dbReference>
<keyword evidence="2" id="KW-1003">Cell membrane</keyword>
<dbReference type="GO" id="GO:0022857">
    <property type="term" value="F:transmembrane transporter activity"/>
    <property type="evidence" value="ECO:0007669"/>
    <property type="project" value="InterPro"/>
</dbReference>
<comment type="subcellular location">
    <subcellularLocation>
        <location evidence="1">Cell membrane</location>
        <topology evidence="1">Multi-pass membrane protein</topology>
    </subcellularLocation>
</comment>
<dbReference type="Pfam" id="PF06738">
    <property type="entry name" value="ThrE"/>
    <property type="match status" value="1"/>
</dbReference>
<feature type="transmembrane region" description="Helical" evidence="7">
    <location>
        <begin position="115"/>
        <end position="133"/>
    </location>
</feature>
<feature type="transmembrane region" description="Helical" evidence="7">
    <location>
        <begin position="227"/>
        <end position="248"/>
    </location>
</feature>
<proteinExistence type="inferred from homology"/>
<dbReference type="GO" id="GO:0015744">
    <property type="term" value="P:succinate transport"/>
    <property type="evidence" value="ECO:0007669"/>
    <property type="project" value="TreeGrafter"/>
</dbReference>
<dbReference type="InterPro" id="IPR010619">
    <property type="entry name" value="ThrE-like_N"/>
</dbReference>
<feature type="transmembrane region" description="Helical" evidence="7">
    <location>
        <begin position="291"/>
        <end position="310"/>
    </location>
</feature>
<protein>
    <submittedName>
        <fullName evidence="9">Uncharacterized membrane protein YjjP (DUF1212 family)</fullName>
    </submittedName>
</protein>
<feature type="transmembrane region" description="Helical" evidence="7">
    <location>
        <begin position="194"/>
        <end position="215"/>
    </location>
</feature>
<evidence type="ECO:0000256" key="2">
    <source>
        <dbReference type="ARBA" id="ARBA00022475"/>
    </source>
</evidence>
<evidence type="ECO:0000256" key="3">
    <source>
        <dbReference type="ARBA" id="ARBA00022692"/>
    </source>
</evidence>
<sequence length="530" mass="55173">MPDARTDTVELLDALTDLLLRWSYEGTSGAELIIKRVARRYGVDDVDVVFLADAAVVTVGEHTIARSAAPVVPPLHQVSELKRLLATIDEGRLTAEQATRRLADLQLLPTRFGRGWRVLGLALFSVGFGISVQATWQEVVASAVLGLLVGCLVVAVDGRPRLALVAPFAASVAVSALVLVAYRAGWIDGGPIQLIVPALFYFIPGDALSAAMLELAGGRVTAGASRLTSSIASLLMLGFGALVATVLVDVPQGALFDVRVAGNLGPVVVALGWVIFALGVLLTFSMAPGDFGWALSFVLGTAAVTALAGAAAGDEVGTFVGATAMTSAALLLGRRRRFPPPYVLYLGAFYVLTPGSHGLRGIESWIGGHPVRGVASLADMLALLAAIGIGHADRRRRRAPPARGRDLIMYEGSPDPADGQQAFLLELGRMLSLAGTAVTETQERLAARLRTGPPSQVTFLPAFWLLVPGAIGLIGVTEVLGNPAAAGVDALIEPLASIVAITLGVLCGVSTYRGLAAALSGRRARARLLE</sequence>
<comment type="caution">
    <text evidence="9">The sequence shown here is derived from an EMBL/GenBank/DDBJ whole genome shotgun (WGS) entry which is preliminary data.</text>
</comment>
<reference evidence="9 10" key="1">
    <citation type="submission" date="2020-08" db="EMBL/GenBank/DDBJ databases">
        <title>Sequencing the genomes of 1000 actinobacteria strains.</title>
        <authorList>
            <person name="Klenk H.-P."/>
        </authorList>
    </citation>
    <scope>NUCLEOTIDE SEQUENCE [LARGE SCALE GENOMIC DNA]</scope>
    <source>
        <strain evidence="9 10">DSM 43149</strain>
    </source>
</reference>
<evidence type="ECO:0000256" key="5">
    <source>
        <dbReference type="ARBA" id="ARBA00023136"/>
    </source>
</evidence>
<organism evidence="9 10">
    <name type="scientific">Actinoplanes digitatis</name>
    <dbReference type="NCBI Taxonomy" id="1868"/>
    <lineage>
        <taxon>Bacteria</taxon>
        <taxon>Bacillati</taxon>
        <taxon>Actinomycetota</taxon>
        <taxon>Actinomycetes</taxon>
        <taxon>Micromonosporales</taxon>
        <taxon>Micromonosporaceae</taxon>
        <taxon>Actinoplanes</taxon>
    </lineage>
</organism>
<evidence type="ECO:0000256" key="4">
    <source>
        <dbReference type="ARBA" id="ARBA00022989"/>
    </source>
</evidence>
<feature type="transmembrane region" description="Helical" evidence="7">
    <location>
        <begin position="139"/>
        <end position="156"/>
    </location>
</feature>
<feature type="transmembrane region" description="Helical" evidence="7">
    <location>
        <begin position="457"/>
        <end position="475"/>
    </location>
</feature>
<comment type="similarity">
    <text evidence="6">Belongs to the ThrE exporter (TC 2.A.79) family.</text>
</comment>
<feature type="transmembrane region" description="Helical" evidence="7">
    <location>
        <begin position="371"/>
        <end position="390"/>
    </location>
</feature>
<evidence type="ECO:0000256" key="6">
    <source>
        <dbReference type="ARBA" id="ARBA00034125"/>
    </source>
</evidence>
<keyword evidence="10" id="KW-1185">Reference proteome</keyword>
<keyword evidence="4 7" id="KW-1133">Transmembrane helix</keyword>
<dbReference type="PANTHER" id="PTHR34390">
    <property type="entry name" value="UPF0442 PROTEIN YJJB-RELATED"/>
    <property type="match status" value="1"/>
</dbReference>
<dbReference type="EMBL" id="JACHNH010000001">
    <property type="protein sequence ID" value="MBB4763009.1"/>
    <property type="molecule type" value="Genomic_DNA"/>
</dbReference>
<feature type="transmembrane region" description="Helical" evidence="7">
    <location>
        <begin position="260"/>
        <end position="284"/>
    </location>
</feature>
<feature type="transmembrane region" description="Helical" evidence="7">
    <location>
        <begin position="316"/>
        <end position="333"/>
    </location>
</feature>
<feature type="domain" description="Threonine/serine exporter-like N-terminal" evidence="8">
    <location>
        <begin position="31"/>
        <end position="247"/>
    </location>
</feature>